<evidence type="ECO:0000256" key="2">
    <source>
        <dbReference type="ARBA" id="ARBA00023277"/>
    </source>
</evidence>
<evidence type="ECO:0000313" key="7">
    <source>
        <dbReference type="Proteomes" id="UP000275048"/>
    </source>
</evidence>
<dbReference type="PANTHER" id="PTHR43489">
    <property type="entry name" value="ISOMERASE"/>
    <property type="match status" value="1"/>
</dbReference>
<comment type="similarity">
    <text evidence="3">Belongs to the hyi family.</text>
</comment>
<gene>
    <name evidence="6" type="ORF">EDM22_06375</name>
</gene>
<accession>A0A3M8AHE4</accession>
<dbReference type="AlphaFoldDB" id="A0A3M8AHE4"/>
<dbReference type="InterPro" id="IPR026040">
    <property type="entry name" value="HyI-like"/>
</dbReference>
<dbReference type="InterPro" id="IPR013022">
    <property type="entry name" value="Xyl_isomerase-like_TIM-brl"/>
</dbReference>
<dbReference type="Pfam" id="PF01261">
    <property type="entry name" value="AP_endonuc_2"/>
    <property type="match status" value="1"/>
</dbReference>
<dbReference type="Gene3D" id="3.20.20.150">
    <property type="entry name" value="Divalent-metal-dependent TIM barrel enzymes"/>
    <property type="match status" value="1"/>
</dbReference>
<dbReference type="GO" id="GO:0016853">
    <property type="term" value="F:isomerase activity"/>
    <property type="evidence" value="ECO:0007669"/>
    <property type="project" value="UniProtKB-KW"/>
</dbReference>
<feature type="domain" description="Xylose isomerase-like TIM barrel" evidence="5">
    <location>
        <begin position="22"/>
        <end position="259"/>
    </location>
</feature>
<dbReference type="InterPro" id="IPR036237">
    <property type="entry name" value="Xyl_isomerase-like_sf"/>
</dbReference>
<feature type="active site" description="Proton donor/acceptor" evidence="4">
    <location>
        <position position="243"/>
    </location>
</feature>
<evidence type="ECO:0000259" key="5">
    <source>
        <dbReference type="Pfam" id="PF01261"/>
    </source>
</evidence>
<dbReference type="PIRSF" id="PIRSF006241">
    <property type="entry name" value="HyI"/>
    <property type="match status" value="1"/>
</dbReference>
<protein>
    <submittedName>
        <fullName evidence="6">Hydroxypyruvate isomerase</fullName>
    </submittedName>
</protein>
<reference evidence="6 7" key="1">
    <citation type="submission" date="2018-10" db="EMBL/GenBank/DDBJ databases">
        <title>Isolation, diversity and antibacterial activity of antinobacteria from the wheat rhizosphere soil.</title>
        <authorList>
            <person name="Sun T."/>
        </authorList>
    </citation>
    <scope>NUCLEOTIDE SEQUENCE [LARGE SCALE GENOMIC DNA]</scope>
    <source>
        <strain evidence="6 7">SJ-23</strain>
    </source>
</reference>
<keyword evidence="2" id="KW-0119">Carbohydrate metabolism</keyword>
<comment type="caution">
    <text evidence="6">The sequence shown here is derived from an EMBL/GenBank/DDBJ whole genome shotgun (WGS) entry which is preliminary data.</text>
</comment>
<feature type="active site" description="Proton donor/acceptor" evidence="4">
    <location>
        <position position="145"/>
    </location>
</feature>
<sequence length="264" mass="28313">MYQLAPNIELLFTEAGDYHDRVRAAAASGFTAVEMWGPTGVDAPSTPKDLPALKAALEETGTQLTAQLAEPRTQFMIPPWDHSEFFRKLDEGVEIAHELGTPRIVVGSGTGFGGWKRQVQLDKLIEIYQKAVAQIDGSGITLVLEPVNVRVDHPGSLLDRTSEAVYVARGVDSPFFGVLYDLYHSTVEGEDVAAELANAGDLIRYVQLADAPGRGEPGSGSIDWPASLALLRGSGYDGPIGLEYYPTTASAESVKLIQKLAADA</sequence>
<evidence type="ECO:0000256" key="4">
    <source>
        <dbReference type="PIRSR" id="PIRSR006241-50"/>
    </source>
</evidence>
<dbReference type="Proteomes" id="UP000275048">
    <property type="component" value="Unassembled WGS sequence"/>
</dbReference>
<dbReference type="EMBL" id="RHHB01000007">
    <property type="protein sequence ID" value="RNB50628.1"/>
    <property type="molecule type" value="Genomic_DNA"/>
</dbReference>
<evidence type="ECO:0000256" key="3">
    <source>
        <dbReference type="PIRNR" id="PIRNR006241"/>
    </source>
</evidence>
<name>A0A3M8AHE4_9MICO</name>
<keyword evidence="7" id="KW-1185">Reference proteome</keyword>
<keyword evidence="1 3" id="KW-0413">Isomerase</keyword>
<proteinExistence type="inferred from homology"/>
<dbReference type="SUPFAM" id="SSF51658">
    <property type="entry name" value="Xylose isomerase-like"/>
    <property type="match status" value="1"/>
</dbReference>
<organism evidence="6 7">
    <name type="scientific">Agromyces tardus</name>
    <dbReference type="NCBI Taxonomy" id="2583849"/>
    <lineage>
        <taxon>Bacteria</taxon>
        <taxon>Bacillati</taxon>
        <taxon>Actinomycetota</taxon>
        <taxon>Actinomycetes</taxon>
        <taxon>Micrococcales</taxon>
        <taxon>Microbacteriaceae</taxon>
        <taxon>Agromyces</taxon>
    </lineage>
</organism>
<dbReference type="RefSeq" id="WP_122936229.1">
    <property type="nucleotide sequence ID" value="NZ_JBHSNT010000068.1"/>
</dbReference>
<evidence type="ECO:0000256" key="1">
    <source>
        <dbReference type="ARBA" id="ARBA00023235"/>
    </source>
</evidence>
<evidence type="ECO:0000313" key="6">
    <source>
        <dbReference type="EMBL" id="RNB50628.1"/>
    </source>
</evidence>
<dbReference type="InterPro" id="IPR050417">
    <property type="entry name" value="Sugar_Epim/Isomerase"/>
</dbReference>
<dbReference type="OrthoDB" id="9786584at2"/>
<keyword evidence="6" id="KW-0670">Pyruvate</keyword>